<dbReference type="RefSeq" id="WP_394837016.1">
    <property type="nucleotide sequence ID" value="NZ_CP089929.1"/>
</dbReference>
<gene>
    <name evidence="6" type="ORF">LVJ94_08920</name>
</gene>
<keyword evidence="4 5" id="KW-0472">Membrane</keyword>
<accession>A0ABZ2L8U1</accession>
<feature type="transmembrane region" description="Helical" evidence="5">
    <location>
        <begin position="130"/>
        <end position="148"/>
    </location>
</feature>
<dbReference type="Proteomes" id="UP001374803">
    <property type="component" value="Chromosome"/>
</dbReference>
<dbReference type="Pfam" id="PF07681">
    <property type="entry name" value="DoxX"/>
    <property type="match status" value="1"/>
</dbReference>
<feature type="transmembrane region" description="Helical" evidence="5">
    <location>
        <begin position="92"/>
        <end position="110"/>
    </location>
</feature>
<evidence type="ECO:0000313" key="7">
    <source>
        <dbReference type="Proteomes" id="UP001374803"/>
    </source>
</evidence>
<evidence type="ECO:0000313" key="6">
    <source>
        <dbReference type="EMBL" id="WXB07356.1"/>
    </source>
</evidence>
<feature type="transmembrane region" description="Helical" evidence="5">
    <location>
        <begin position="30"/>
        <end position="48"/>
    </location>
</feature>
<keyword evidence="3 5" id="KW-1133">Transmembrane helix</keyword>
<feature type="transmembrane region" description="Helical" evidence="5">
    <location>
        <begin position="68"/>
        <end position="85"/>
    </location>
</feature>
<proteinExistence type="predicted"/>
<evidence type="ECO:0000256" key="2">
    <source>
        <dbReference type="ARBA" id="ARBA00022692"/>
    </source>
</evidence>
<organism evidence="6 7">
    <name type="scientific">Pendulispora rubella</name>
    <dbReference type="NCBI Taxonomy" id="2741070"/>
    <lineage>
        <taxon>Bacteria</taxon>
        <taxon>Pseudomonadati</taxon>
        <taxon>Myxococcota</taxon>
        <taxon>Myxococcia</taxon>
        <taxon>Myxococcales</taxon>
        <taxon>Sorangiineae</taxon>
        <taxon>Pendulisporaceae</taxon>
        <taxon>Pendulispora</taxon>
    </lineage>
</organism>
<evidence type="ECO:0000256" key="5">
    <source>
        <dbReference type="SAM" id="Phobius"/>
    </source>
</evidence>
<protein>
    <submittedName>
        <fullName evidence="6">DUF417 family protein</fullName>
    </submittedName>
</protein>
<evidence type="ECO:0000256" key="3">
    <source>
        <dbReference type="ARBA" id="ARBA00022989"/>
    </source>
</evidence>
<name>A0ABZ2L8U1_9BACT</name>
<dbReference type="EMBL" id="CP089983">
    <property type="protein sequence ID" value="WXB07356.1"/>
    <property type="molecule type" value="Genomic_DNA"/>
</dbReference>
<reference evidence="6" key="1">
    <citation type="submission" date="2021-12" db="EMBL/GenBank/DDBJ databases">
        <title>Discovery of the Pendulisporaceae a myxobacterial family with distinct sporulation behavior and unique specialized metabolism.</title>
        <authorList>
            <person name="Garcia R."/>
            <person name="Popoff A."/>
            <person name="Bader C.D."/>
            <person name="Loehr J."/>
            <person name="Walesch S."/>
            <person name="Walt C."/>
            <person name="Boldt J."/>
            <person name="Bunk B."/>
            <person name="Haeckl F.J.F.P.J."/>
            <person name="Gunesch A.P."/>
            <person name="Birkelbach J."/>
            <person name="Nuebel U."/>
            <person name="Pietschmann T."/>
            <person name="Bach T."/>
            <person name="Mueller R."/>
        </authorList>
    </citation>
    <scope>NUCLEOTIDE SEQUENCE</scope>
    <source>
        <strain evidence="6">MSr11367</strain>
    </source>
</reference>
<keyword evidence="7" id="KW-1185">Reference proteome</keyword>
<dbReference type="InterPro" id="IPR032808">
    <property type="entry name" value="DoxX"/>
</dbReference>
<keyword evidence="2 5" id="KW-0812">Transmembrane</keyword>
<evidence type="ECO:0000256" key="1">
    <source>
        <dbReference type="ARBA" id="ARBA00004141"/>
    </source>
</evidence>
<evidence type="ECO:0000256" key="4">
    <source>
        <dbReference type="ARBA" id="ARBA00023136"/>
    </source>
</evidence>
<sequence length="152" mass="16744">MHTHPRALQQTATRPALPSWSLTHHASLRLLRWSLGLVFVWFGALKITGATPVAALVGRTVPFLDRTWFVPALGIFEVMLAIALVAGWQLRWVVTAMVAHLCGTFLVFVTQPNVAFQHGNPLLLTTEGEFVFKNIVLITAGLVVATQLPRRA</sequence>
<comment type="subcellular location">
    <subcellularLocation>
        <location evidence="1">Membrane</location>
        <topology evidence="1">Multi-pass membrane protein</topology>
    </subcellularLocation>
</comment>